<evidence type="ECO:0000259" key="9">
    <source>
        <dbReference type="PROSITE" id="PS50262"/>
    </source>
</evidence>
<dbReference type="InterPro" id="IPR000276">
    <property type="entry name" value="GPCR_Rhodpsn"/>
</dbReference>
<keyword evidence="5 8" id="KW-0472">Membrane</keyword>
<keyword evidence="3 8" id="KW-1133">Transmembrane helix</keyword>
<evidence type="ECO:0000256" key="5">
    <source>
        <dbReference type="ARBA" id="ARBA00023136"/>
    </source>
</evidence>
<reference evidence="10 11" key="1">
    <citation type="journal article" date="2021" name="Elife">
        <title>Chloroplast acquisition without the gene transfer in kleptoplastic sea slugs, Plakobranchus ocellatus.</title>
        <authorList>
            <person name="Maeda T."/>
            <person name="Takahashi S."/>
            <person name="Yoshida T."/>
            <person name="Shimamura S."/>
            <person name="Takaki Y."/>
            <person name="Nagai Y."/>
            <person name="Toyoda A."/>
            <person name="Suzuki Y."/>
            <person name="Arimoto A."/>
            <person name="Ishii H."/>
            <person name="Satoh N."/>
            <person name="Nishiyama T."/>
            <person name="Hasebe M."/>
            <person name="Maruyama T."/>
            <person name="Minagawa J."/>
            <person name="Obokata J."/>
            <person name="Shigenobu S."/>
        </authorList>
    </citation>
    <scope>NUCLEOTIDE SEQUENCE [LARGE SCALE GENOMIC DNA]</scope>
</reference>
<protein>
    <submittedName>
        <fullName evidence="10">Chemosensory receptor A</fullName>
    </submittedName>
</protein>
<feature type="transmembrane region" description="Helical" evidence="8">
    <location>
        <begin position="152"/>
        <end position="177"/>
    </location>
</feature>
<dbReference type="Pfam" id="PF00001">
    <property type="entry name" value="7tm_1"/>
    <property type="match status" value="1"/>
</dbReference>
<keyword evidence="6 10" id="KW-0675">Receptor</keyword>
<organism evidence="10 11">
    <name type="scientific">Elysia marginata</name>
    <dbReference type="NCBI Taxonomy" id="1093978"/>
    <lineage>
        <taxon>Eukaryota</taxon>
        <taxon>Metazoa</taxon>
        <taxon>Spiralia</taxon>
        <taxon>Lophotrochozoa</taxon>
        <taxon>Mollusca</taxon>
        <taxon>Gastropoda</taxon>
        <taxon>Heterobranchia</taxon>
        <taxon>Euthyneura</taxon>
        <taxon>Panpulmonata</taxon>
        <taxon>Sacoglossa</taxon>
        <taxon>Placobranchoidea</taxon>
        <taxon>Plakobranchidae</taxon>
        <taxon>Elysia</taxon>
    </lineage>
</organism>
<dbReference type="InterPro" id="IPR017452">
    <property type="entry name" value="GPCR_Rhodpsn_7TM"/>
</dbReference>
<comment type="subcellular location">
    <subcellularLocation>
        <location evidence="1">Membrane</location>
        <topology evidence="1">Multi-pass membrane protein</topology>
    </subcellularLocation>
</comment>
<name>A0AAV4H6K2_9GAST</name>
<evidence type="ECO:0000313" key="10">
    <source>
        <dbReference type="EMBL" id="GFR93204.1"/>
    </source>
</evidence>
<feature type="transmembrane region" description="Helical" evidence="8">
    <location>
        <begin position="75"/>
        <end position="94"/>
    </location>
</feature>
<feature type="transmembrane region" description="Helical" evidence="8">
    <location>
        <begin position="268"/>
        <end position="288"/>
    </location>
</feature>
<feature type="transmembrane region" description="Helical" evidence="8">
    <location>
        <begin position="34"/>
        <end position="55"/>
    </location>
</feature>
<evidence type="ECO:0000313" key="11">
    <source>
        <dbReference type="Proteomes" id="UP000762676"/>
    </source>
</evidence>
<dbReference type="Gene3D" id="1.20.1070.10">
    <property type="entry name" value="Rhodopsin 7-helix transmembrane proteins"/>
    <property type="match status" value="1"/>
</dbReference>
<dbReference type="PRINTS" id="PR00237">
    <property type="entry name" value="GPCRRHODOPSN"/>
</dbReference>
<dbReference type="AlphaFoldDB" id="A0AAV4H6K2"/>
<keyword evidence="4" id="KW-0297">G-protein coupled receptor</keyword>
<dbReference type="Proteomes" id="UP000762676">
    <property type="component" value="Unassembled WGS sequence"/>
</dbReference>
<evidence type="ECO:0000256" key="2">
    <source>
        <dbReference type="ARBA" id="ARBA00022692"/>
    </source>
</evidence>
<evidence type="ECO:0000256" key="7">
    <source>
        <dbReference type="ARBA" id="ARBA00023224"/>
    </source>
</evidence>
<keyword evidence="2 8" id="KW-0812">Transmembrane</keyword>
<evidence type="ECO:0000256" key="6">
    <source>
        <dbReference type="ARBA" id="ARBA00023170"/>
    </source>
</evidence>
<keyword evidence="7" id="KW-0807">Transducer</keyword>
<evidence type="ECO:0000256" key="8">
    <source>
        <dbReference type="SAM" id="Phobius"/>
    </source>
</evidence>
<evidence type="ECO:0000256" key="3">
    <source>
        <dbReference type="ARBA" id="ARBA00022989"/>
    </source>
</evidence>
<accession>A0AAV4H6K2</accession>
<dbReference type="EMBL" id="BMAT01001832">
    <property type="protein sequence ID" value="GFR93204.1"/>
    <property type="molecule type" value="Genomic_DNA"/>
</dbReference>
<comment type="caution">
    <text evidence="10">The sequence shown here is derived from an EMBL/GenBank/DDBJ whole genome shotgun (WGS) entry which is preliminary data.</text>
</comment>
<evidence type="ECO:0000256" key="1">
    <source>
        <dbReference type="ARBA" id="ARBA00004141"/>
    </source>
</evidence>
<keyword evidence="11" id="KW-1185">Reference proteome</keyword>
<dbReference type="SUPFAM" id="SSF81321">
    <property type="entry name" value="Family A G protein-coupled receptor-like"/>
    <property type="match status" value="1"/>
</dbReference>
<feature type="domain" description="G-protein coupled receptors family 1 profile" evidence="9">
    <location>
        <begin position="46"/>
        <end position="331"/>
    </location>
</feature>
<gene>
    <name evidence="10" type="ORF">ElyMa_000886400</name>
</gene>
<dbReference type="PANTHER" id="PTHR24243">
    <property type="entry name" value="G-PROTEIN COUPLED RECEPTOR"/>
    <property type="match status" value="1"/>
</dbReference>
<sequence>MNASSINESLENTRTQVGSFYMADYFMTIKVLSYLWPFIILFGMVTNVINMIVFLKSGARDNVTILLTSLSVSDLTFLLLISPTMCGFLIEALVRPNPWPFDYRLLVFLLVWPANTAYDVSCFIVVSLGVIRCACVAMPLKFKSVFTKSRTIKWLVFILVLAVLLRLPVLTISRIGWRKDPSTNLTQPYLFPVNRDEMLRINDIVHRFIVTYLAYFTMVTCVLVLSFKLYQASKIRQQCVTTRAGQPHDETAPDKPASQGMSARDLQVVKSVVLVCSIFIIAQLPYIGPSIIRLINPQIGEGPSLTEISYITSQVARTCYYINASVNIFIHYNFNSKYRAVFRSPLVKKSLQKRL</sequence>
<proteinExistence type="predicted"/>
<feature type="transmembrane region" description="Helical" evidence="8">
    <location>
        <begin position="106"/>
        <end position="131"/>
    </location>
</feature>
<dbReference type="PROSITE" id="PS50262">
    <property type="entry name" value="G_PROTEIN_RECEP_F1_2"/>
    <property type="match status" value="1"/>
</dbReference>
<dbReference type="PANTHER" id="PTHR24243:SF230">
    <property type="entry name" value="G-PROTEIN COUPLED RECEPTORS FAMILY 1 PROFILE DOMAIN-CONTAINING PROTEIN"/>
    <property type="match status" value="1"/>
</dbReference>
<evidence type="ECO:0000256" key="4">
    <source>
        <dbReference type="ARBA" id="ARBA00023040"/>
    </source>
</evidence>
<dbReference type="GO" id="GO:0005886">
    <property type="term" value="C:plasma membrane"/>
    <property type="evidence" value="ECO:0007669"/>
    <property type="project" value="TreeGrafter"/>
</dbReference>
<feature type="transmembrane region" description="Helical" evidence="8">
    <location>
        <begin position="204"/>
        <end position="227"/>
    </location>
</feature>
<dbReference type="GO" id="GO:0004930">
    <property type="term" value="F:G protein-coupled receptor activity"/>
    <property type="evidence" value="ECO:0007669"/>
    <property type="project" value="UniProtKB-KW"/>
</dbReference>